<reference evidence="2" key="1">
    <citation type="journal article" date="2012" name="Nat. Biotechnol.">
        <title>Reference genome sequence of the model plant Setaria.</title>
        <authorList>
            <person name="Bennetzen J.L."/>
            <person name="Schmutz J."/>
            <person name="Wang H."/>
            <person name="Percifield R."/>
            <person name="Hawkins J."/>
            <person name="Pontaroli A.C."/>
            <person name="Estep M."/>
            <person name="Feng L."/>
            <person name="Vaughn J.N."/>
            <person name="Grimwood J."/>
            <person name="Jenkins J."/>
            <person name="Barry K."/>
            <person name="Lindquist E."/>
            <person name="Hellsten U."/>
            <person name="Deshpande S."/>
            <person name="Wang X."/>
            <person name="Wu X."/>
            <person name="Mitros T."/>
            <person name="Triplett J."/>
            <person name="Yang X."/>
            <person name="Ye C.Y."/>
            <person name="Mauro-Herrera M."/>
            <person name="Wang L."/>
            <person name="Li P."/>
            <person name="Sharma M."/>
            <person name="Sharma R."/>
            <person name="Ronald P.C."/>
            <person name="Panaud O."/>
            <person name="Kellogg E.A."/>
            <person name="Brutnell T.P."/>
            <person name="Doust A.N."/>
            <person name="Tuskan G.A."/>
            <person name="Rokhsar D."/>
            <person name="Devos K.M."/>
        </authorList>
    </citation>
    <scope>NUCLEOTIDE SEQUENCE [LARGE SCALE GENOMIC DNA]</scope>
    <source>
        <strain evidence="2">cv. Yugu1</strain>
    </source>
</reference>
<organism evidence="1 2">
    <name type="scientific">Setaria italica</name>
    <name type="common">Foxtail millet</name>
    <name type="synonym">Panicum italicum</name>
    <dbReference type="NCBI Taxonomy" id="4555"/>
    <lineage>
        <taxon>Eukaryota</taxon>
        <taxon>Viridiplantae</taxon>
        <taxon>Streptophyta</taxon>
        <taxon>Embryophyta</taxon>
        <taxon>Tracheophyta</taxon>
        <taxon>Spermatophyta</taxon>
        <taxon>Magnoliopsida</taxon>
        <taxon>Liliopsida</taxon>
        <taxon>Poales</taxon>
        <taxon>Poaceae</taxon>
        <taxon>PACMAD clade</taxon>
        <taxon>Panicoideae</taxon>
        <taxon>Panicodae</taxon>
        <taxon>Paniceae</taxon>
        <taxon>Cenchrinae</taxon>
        <taxon>Setaria</taxon>
    </lineage>
</organism>
<keyword evidence="2" id="KW-1185">Reference proteome</keyword>
<dbReference type="EMBL" id="AGNK02003362">
    <property type="status" value="NOT_ANNOTATED_CDS"/>
    <property type="molecule type" value="Genomic_DNA"/>
</dbReference>
<dbReference type="InParanoid" id="K3XTS9"/>
<name>K3XTS9_SETIT</name>
<evidence type="ECO:0000313" key="1">
    <source>
        <dbReference type="EnsemblPlants" id="KQL07645"/>
    </source>
</evidence>
<protein>
    <submittedName>
        <fullName evidence="1">Uncharacterized protein</fullName>
    </submittedName>
</protein>
<reference evidence="1" key="2">
    <citation type="submission" date="2018-08" db="UniProtKB">
        <authorList>
            <consortium name="EnsemblPlants"/>
        </authorList>
    </citation>
    <scope>IDENTIFICATION</scope>
    <source>
        <strain evidence="1">Yugu1</strain>
    </source>
</reference>
<evidence type="ECO:0000313" key="2">
    <source>
        <dbReference type="Proteomes" id="UP000004995"/>
    </source>
</evidence>
<proteinExistence type="predicted"/>
<dbReference type="EnsemblPlants" id="KQL07645">
    <property type="protein sequence ID" value="KQL07645"/>
    <property type="gene ID" value="SETIT_005336mg"/>
</dbReference>
<accession>K3XTS9</accession>
<dbReference type="Gramene" id="KQL07645">
    <property type="protein sequence ID" value="KQL07645"/>
    <property type="gene ID" value="SETIT_005336mg"/>
</dbReference>
<dbReference type="AlphaFoldDB" id="K3XTS9"/>
<sequence>MINSASNLGCCYILSNDSYPLVLKIIPVSVLPLKTSLHKFINVELVQ</sequence>
<dbReference type="HOGENOM" id="CLU_3176350_0_0_1"/>
<dbReference type="Proteomes" id="UP000004995">
    <property type="component" value="Unassembled WGS sequence"/>
</dbReference>